<keyword evidence="9" id="KW-1133">Transmembrane helix</keyword>
<proteinExistence type="predicted"/>
<dbReference type="AlphaFoldDB" id="A0A151QLA4"/>
<dbReference type="SUPFAM" id="SSF57850">
    <property type="entry name" value="RING/U-box"/>
    <property type="match status" value="1"/>
</dbReference>
<comment type="catalytic activity">
    <reaction evidence="1">
        <text>S-ubiquitinyl-[E2 ubiquitin-conjugating enzyme]-L-cysteine + [acceptor protein]-L-lysine = [E2 ubiquitin-conjugating enzyme]-L-cysteine + N(6)-ubiquitinyl-[acceptor protein]-L-lysine.</text>
        <dbReference type="EC" id="2.3.2.27"/>
    </reaction>
</comment>
<reference evidence="11" key="1">
    <citation type="journal article" date="2012" name="Nat. Biotechnol.">
        <title>Draft genome sequence of pigeonpea (Cajanus cajan), an orphan legume crop of resource-poor farmers.</title>
        <authorList>
            <person name="Varshney R.K."/>
            <person name="Chen W."/>
            <person name="Li Y."/>
            <person name="Bharti A.K."/>
            <person name="Saxena R.K."/>
            <person name="Schlueter J.A."/>
            <person name="Donoghue M.T."/>
            <person name="Azam S."/>
            <person name="Fan G."/>
            <person name="Whaley A.M."/>
            <person name="Farmer A.D."/>
            <person name="Sheridan J."/>
            <person name="Iwata A."/>
            <person name="Tuteja R."/>
            <person name="Penmetsa R.V."/>
            <person name="Wu W."/>
            <person name="Upadhyaya H.D."/>
            <person name="Yang S.P."/>
            <person name="Shah T."/>
            <person name="Saxena K.B."/>
            <person name="Michael T."/>
            <person name="McCombie W.R."/>
            <person name="Yang B."/>
            <person name="Zhang G."/>
            <person name="Yang H."/>
            <person name="Wang J."/>
            <person name="Spillane C."/>
            <person name="Cook D.R."/>
            <person name="May G.D."/>
            <person name="Xu X."/>
            <person name="Jackson S.A."/>
        </authorList>
    </citation>
    <scope>NUCLEOTIDE SEQUENCE [LARGE SCALE GENOMIC DNA]</scope>
</reference>
<dbReference type="Proteomes" id="UP000075243">
    <property type="component" value="Unassembled WGS sequence"/>
</dbReference>
<dbReference type="EC" id="2.3.2.27" evidence="2"/>
<evidence type="ECO:0000256" key="8">
    <source>
        <dbReference type="PROSITE-ProRule" id="PRU00175"/>
    </source>
</evidence>
<dbReference type="PANTHER" id="PTHR15710:SF34">
    <property type="entry name" value="E3 UBIQUITIN-PROTEIN LIGASE RHC1A-RELATED"/>
    <property type="match status" value="1"/>
</dbReference>
<accession>A0A151QLA4</accession>
<evidence type="ECO:0000256" key="5">
    <source>
        <dbReference type="ARBA" id="ARBA00022771"/>
    </source>
</evidence>
<keyword evidence="9" id="KW-0812">Transmembrane</keyword>
<evidence type="ECO:0000256" key="6">
    <source>
        <dbReference type="ARBA" id="ARBA00022786"/>
    </source>
</evidence>
<evidence type="ECO:0000313" key="12">
    <source>
        <dbReference type="Proteomes" id="UP000075243"/>
    </source>
</evidence>
<keyword evidence="9" id="KW-0472">Membrane</keyword>
<gene>
    <name evidence="11" type="ORF">KK1_049078</name>
</gene>
<evidence type="ECO:0000256" key="4">
    <source>
        <dbReference type="ARBA" id="ARBA00022723"/>
    </source>
</evidence>
<evidence type="ECO:0000256" key="2">
    <source>
        <dbReference type="ARBA" id="ARBA00012483"/>
    </source>
</evidence>
<dbReference type="Pfam" id="PF14369">
    <property type="entry name" value="Zn_ribbon_19"/>
    <property type="match status" value="1"/>
</dbReference>
<feature type="domain" description="RING-type" evidence="10">
    <location>
        <begin position="124"/>
        <end position="165"/>
    </location>
</feature>
<dbReference type="InterPro" id="IPR039525">
    <property type="entry name" value="RNF126-like_zinc-ribbon"/>
</dbReference>
<dbReference type="SMART" id="SM00184">
    <property type="entry name" value="RING"/>
    <property type="match status" value="1"/>
</dbReference>
<dbReference type="InterPro" id="IPR013083">
    <property type="entry name" value="Znf_RING/FYVE/PHD"/>
</dbReference>
<name>A0A151QLA4_CAJCA</name>
<evidence type="ECO:0000256" key="3">
    <source>
        <dbReference type="ARBA" id="ARBA00022679"/>
    </source>
</evidence>
<dbReference type="GO" id="GO:0008270">
    <property type="term" value="F:zinc ion binding"/>
    <property type="evidence" value="ECO:0007669"/>
    <property type="project" value="UniProtKB-KW"/>
</dbReference>
<evidence type="ECO:0000313" key="11">
    <source>
        <dbReference type="EMBL" id="KYP31077.1"/>
    </source>
</evidence>
<keyword evidence="7" id="KW-0862">Zinc</keyword>
<protein>
    <recommendedName>
        <fullName evidence="2">RING-type E3 ubiquitin transferase</fullName>
        <ecNumber evidence="2">2.3.2.27</ecNumber>
    </recommendedName>
</protein>
<organism evidence="11 12">
    <name type="scientific">Cajanus cajan</name>
    <name type="common">Pigeon pea</name>
    <name type="synonym">Cajanus indicus</name>
    <dbReference type="NCBI Taxonomy" id="3821"/>
    <lineage>
        <taxon>Eukaryota</taxon>
        <taxon>Viridiplantae</taxon>
        <taxon>Streptophyta</taxon>
        <taxon>Embryophyta</taxon>
        <taxon>Tracheophyta</taxon>
        <taxon>Spermatophyta</taxon>
        <taxon>Magnoliopsida</taxon>
        <taxon>eudicotyledons</taxon>
        <taxon>Gunneridae</taxon>
        <taxon>Pentapetalae</taxon>
        <taxon>rosids</taxon>
        <taxon>fabids</taxon>
        <taxon>Fabales</taxon>
        <taxon>Fabaceae</taxon>
        <taxon>Papilionoideae</taxon>
        <taxon>50 kb inversion clade</taxon>
        <taxon>NPAAA clade</taxon>
        <taxon>indigoferoid/millettioid clade</taxon>
        <taxon>Phaseoleae</taxon>
        <taxon>Cajanus</taxon>
    </lineage>
</organism>
<keyword evidence="6" id="KW-0833">Ubl conjugation pathway</keyword>
<evidence type="ECO:0000256" key="7">
    <source>
        <dbReference type="ARBA" id="ARBA00022833"/>
    </source>
</evidence>
<evidence type="ECO:0000256" key="9">
    <source>
        <dbReference type="SAM" id="Phobius"/>
    </source>
</evidence>
<dbReference type="PANTHER" id="PTHR15710">
    <property type="entry name" value="E3 UBIQUITIN-PROTEIN LIGASE PRAJA"/>
    <property type="match status" value="1"/>
</dbReference>
<dbReference type="GO" id="GO:0005737">
    <property type="term" value="C:cytoplasm"/>
    <property type="evidence" value="ECO:0007669"/>
    <property type="project" value="TreeGrafter"/>
</dbReference>
<dbReference type="EMBL" id="KQ486555">
    <property type="protein sequence ID" value="KYP31077.1"/>
    <property type="molecule type" value="Genomic_DNA"/>
</dbReference>
<evidence type="ECO:0000256" key="1">
    <source>
        <dbReference type="ARBA" id="ARBA00000900"/>
    </source>
</evidence>
<evidence type="ECO:0000259" key="10">
    <source>
        <dbReference type="PROSITE" id="PS50089"/>
    </source>
</evidence>
<keyword evidence="5 8" id="KW-0863">Zinc-finger</keyword>
<dbReference type="InterPro" id="IPR001841">
    <property type="entry name" value="Znf_RING"/>
</dbReference>
<dbReference type="GO" id="GO:0016567">
    <property type="term" value="P:protein ubiquitination"/>
    <property type="evidence" value="ECO:0007669"/>
    <property type="project" value="TreeGrafter"/>
</dbReference>
<feature type="transmembrane region" description="Helical" evidence="9">
    <location>
        <begin position="211"/>
        <end position="231"/>
    </location>
</feature>
<dbReference type="PROSITE" id="PS50089">
    <property type="entry name" value="ZF_RING_2"/>
    <property type="match status" value="1"/>
</dbReference>
<dbReference type="STRING" id="3821.A0A151QLA4"/>
<dbReference type="OMA" id="ANIENHT"/>
<sequence length="233" mass="26902">MASGETYWCYTCRQPIQVVERDAICPYCNEGLLQQSNELLSATESRNAPRDVVGNFISHLQRGIYLDFGHGCILFVRLPRHLRTSAFNATSRGDLIEQHNRNRVSQSCIDAIPLIKITQSDSQCPICLEEFEVGREAKKMPCDHIYHSHCIGQWLLRNNSCPVCRFRLSPHSQQHANIENHTSRQITNSQQHANIENHTSRQITNGRRKNLIISFVKFSFLLMTPFVYSLFRR</sequence>
<keyword evidence="3" id="KW-0808">Transferase</keyword>
<dbReference type="Gramene" id="C.cajan_46811.t">
    <property type="protein sequence ID" value="C.cajan_46811.t.cds1"/>
    <property type="gene ID" value="C.cajan_46811"/>
</dbReference>
<keyword evidence="12" id="KW-1185">Reference proteome</keyword>
<keyword evidence="4" id="KW-0479">Metal-binding</keyword>
<dbReference type="GO" id="GO:0061630">
    <property type="term" value="F:ubiquitin protein ligase activity"/>
    <property type="evidence" value="ECO:0007669"/>
    <property type="project" value="UniProtKB-EC"/>
</dbReference>
<dbReference type="Gene3D" id="3.30.40.10">
    <property type="entry name" value="Zinc/RING finger domain, C3HC4 (zinc finger)"/>
    <property type="match status" value="1"/>
</dbReference>
<dbReference type="Pfam" id="PF13639">
    <property type="entry name" value="zf-RING_2"/>
    <property type="match status" value="1"/>
</dbReference>